<dbReference type="GeneID" id="114335142"/>
<evidence type="ECO:0000313" key="2">
    <source>
        <dbReference type="EnsemblMetazoa" id="XP_028141112.1"/>
    </source>
</evidence>
<protein>
    <submittedName>
        <fullName evidence="4">Uncharacterized protein LOC114335142</fullName>
    </submittedName>
</protein>
<evidence type="ECO:0000313" key="3">
    <source>
        <dbReference type="Proteomes" id="UP001652700"/>
    </source>
</evidence>
<keyword evidence="1" id="KW-0732">Signal</keyword>
<gene>
    <name evidence="4" type="primary">LOC114335142</name>
</gene>
<dbReference type="EnsemblMetazoa" id="XM_028285311.2">
    <property type="protein sequence ID" value="XP_028141112.1"/>
    <property type="gene ID" value="LOC114335142"/>
</dbReference>
<dbReference type="InParanoid" id="A0A6P7G270"/>
<feature type="signal peptide" evidence="1">
    <location>
        <begin position="1"/>
        <end position="19"/>
    </location>
</feature>
<reference evidence="2" key="2">
    <citation type="submission" date="2025-05" db="UniProtKB">
        <authorList>
            <consortium name="EnsemblMetazoa"/>
        </authorList>
    </citation>
    <scope>IDENTIFICATION</scope>
</reference>
<proteinExistence type="predicted"/>
<dbReference type="AlphaFoldDB" id="A0A6P7G270"/>
<dbReference type="RefSeq" id="XP_028141112.1">
    <property type="nucleotide sequence ID" value="XM_028285311.1"/>
</dbReference>
<name>A0A6P7G270_DIAVI</name>
<feature type="chain" id="PRO_5027619635" evidence="1">
    <location>
        <begin position="20"/>
        <end position="173"/>
    </location>
</feature>
<accession>A0A6P7G270</accession>
<keyword evidence="3" id="KW-1185">Reference proteome</keyword>
<evidence type="ECO:0000256" key="1">
    <source>
        <dbReference type="SAM" id="SignalP"/>
    </source>
</evidence>
<dbReference type="KEGG" id="dvv:114335142"/>
<dbReference type="Proteomes" id="UP001652700">
    <property type="component" value="Unplaced"/>
</dbReference>
<reference evidence="4" key="1">
    <citation type="submission" date="2025-04" db="UniProtKB">
        <authorList>
            <consortium name="RefSeq"/>
        </authorList>
    </citation>
    <scope>IDENTIFICATION</scope>
    <source>
        <tissue evidence="4">Whole insect</tissue>
    </source>
</reference>
<organism evidence="4">
    <name type="scientific">Diabrotica virgifera virgifera</name>
    <name type="common">western corn rootworm</name>
    <dbReference type="NCBI Taxonomy" id="50390"/>
    <lineage>
        <taxon>Eukaryota</taxon>
        <taxon>Metazoa</taxon>
        <taxon>Ecdysozoa</taxon>
        <taxon>Arthropoda</taxon>
        <taxon>Hexapoda</taxon>
        <taxon>Insecta</taxon>
        <taxon>Pterygota</taxon>
        <taxon>Neoptera</taxon>
        <taxon>Endopterygota</taxon>
        <taxon>Coleoptera</taxon>
        <taxon>Polyphaga</taxon>
        <taxon>Cucujiformia</taxon>
        <taxon>Chrysomeloidea</taxon>
        <taxon>Chrysomelidae</taxon>
        <taxon>Galerucinae</taxon>
        <taxon>Diabroticina</taxon>
        <taxon>Diabroticites</taxon>
        <taxon>Diabrotica</taxon>
    </lineage>
</organism>
<evidence type="ECO:0000313" key="4">
    <source>
        <dbReference type="RefSeq" id="XP_028141112.1"/>
    </source>
</evidence>
<sequence>MAFTVYIVCVIAMASLVDSDYFSDLSGEEDGEFLSKNTKTMLGVDEVNAGEVLSGNKTRGTGNSKWILINKGPVRRSKSLPNNYVIETKSNRGFIWALKSESCKGINEIELIKKPEQLRKRHLFYFDNTSKKNTRIYAQQCNQQCLYIDELYEVKFGKNCDSQNNKLFDVISS</sequence>